<dbReference type="Gene3D" id="3.40.50.720">
    <property type="entry name" value="NAD(P)-binding Rossmann-like Domain"/>
    <property type="match status" value="1"/>
</dbReference>
<sequence length="346" mass="38774">MAGDPFPPPKSPNTIFLVTGVNGLIASHVADQLLAAGYRVRGTVRDISRCEWLTQLFEARYGCNRFGLVQLNDFGAEGAWEVALQGVSGVASVASPTYLEVDDVDCTVAAELKWFYALLSAAKKTSSVKSFSFTSSIWAAYTPNPNVPGVVTENTWNDEAVARAADRTLTADEKGLAPFMAVKVKVEKGCWEWIEREKPRFTFNAILADTVLGPILAPEFQQGSTSGMLLRLFEGKDYEIIHKILPQWFVDSRDTGRLHLVALTDSSVDRQRLFACAERYSWFQIVALMRQLYPDRIFVELEDQGWDQTEMPNTKAGELLRRIGRTGWVPLEESVRENIECYYRPA</sequence>
<dbReference type="EMBL" id="NLAX01000701">
    <property type="protein sequence ID" value="PKS07163.1"/>
    <property type="molecule type" value="Genomic_DNA"/>
</dbReference>
<evidence type="ECO:0000313" key="5">
    <source>
        <dbReference type="Proteomes" id="UP000233524"/>
    </source>
</evidence>
<dbReference type="Proteomes" id="UP000233524">
    <property type="component" value="Unassembled WGS sequence"/>
</dbReference>
<dbReference type="STRING" id="41688.A0A2N3N406"/>
<dbReference type="PANTHER" id="PTHR10366:SF562">
    <property type="entry name" value="ALDEHYDE REDUCTASE II (AFU_ORTHOLOGUE AFUA_1G11360)"/>
    <property type="match status" value="1"/>
</dbReference>
<comment type="caution">
    <text evidence="4">The sequence shown here is derived from an EMBL/GenBank/DDBJ whole genome shotgun (WGS) entry which is preliminary data.</text>
</comment>
<dbReference type="PANTHER" id="PTHR10366">
    <property type="entry name" value="NAD DEPENDENT EPIMERASE/DEHYDRATASE"/>
    <property type="match status" value="1"/>
</dbReference>
<dbReference type="OrthoDB" id="2735536at2759"/>
<proteinExistence type="inferred from homology"/>
<gene>
    <name evidence="4" type="ORF">jhhlp_005763</name>
</gene>
<evidence type="ECO:0000259" key="3">
    <source>
        <dbReference type="Pfam" id="PF01370"/>
    </source>
</evidence>
<organism evidence="4 5">
    <name type="scientific">Lomentospora prolificans</name>
    <dbReference type="NCBI Taxonomy" id="41688"/>
    <lineage>
        <taxon>Eukaryota</taxon>
        <taxon>Fungi</taxon>
        <taxon>Dikarya</taxon>
        <taxon>Ascomycota</taxon>
        <taxon>Pezizomycotina</taxon>
        <taxon>Sordariomycetes</taxon>
        <taxon>Hypocreomycetidae</taxon>
        <taxon>Microascales</taxon>
        <taxon>Microascaceae</taxon>
        <taxon>Lomentospora</taxon>
    </lineage>
</organism>
<protein>
    <recommendedName>
        <fullName evidence="3">NAD-dependent epimerase/dehydratase domain-containing protein</fullName>
    </recommendedName>
</protein>
<dbReference type="AlphaFoldDB" id="A0A2N3N406"/>
<dbReference type="Pfam" id="PF01370">
    <property type="entry name" value="Epimerase"/>
    <property type="match status" value="1"/>
</dbReference>
<dbReference type="InterPro" id="IPR001509">
    <property type="entry name" value="Epimerase_deHydtase"/>
</dbReference>
<dbReference type="InterPro" id="IPR050425">
    <property type="entry name" value="NAD(P)_dehydrat-like"/>
</dbReference>
<dbReference type="SUPFAM" id="SSF51735">
    <property type="entry name" value="NAD(P)-binding Rossmann-fold domains"/>
    <property type="match status" value="1"/>
</dbReference>
<evidence type="ECO:0000256" key="2">
    <source>
        <dbReference type="ARBA" id="ARBA00023445"/>
    </source>
</evidence>
<dbReference type="InterPro" id="IPR036291">
    <property type="entry name" value="NAD(P)-bd_dom_sf"/>
</dbReference>
<evidence type="ECO:0000313" key="4">
    <source>
        <dbReference type="EMBL" id="PKS07163.1"/>
    </source>
</evidence>
<dbReference type="VEuPathDB" id="FungiDB:jhhlp_005763"/>
<dbReference type="InParanoid" id="A0A2N3N406"/>
<evidence type="ECO:0000256" key="1">
    <source>
        <dbReference type="ARBA" id="ARBA00023002"/>
    </source>
</evidence>
<keyword evidence="5" id="KW-1185">Reference proteome</keyword>
<name>A0A2N3N406_9PEZI</name>
<dbReference type="FunFam" id="3.40.50.720:FF:000426">
    <property type="entry name" value="Aldehyde reductase 2"/>
    <property type="match status" value="1"/>
</dbReference>
<comment type="similarity">
    <text evidence="2">Belongs to the NAD(P)-dependent epimerase/dehydratase family. Dihydroflavonol-4-reductase subfamily.</text>
</comment>
<accession>A0A2N3N406</accession>
<feature type="domain" description="NAD-dependent epimerase/dehydratase" evidence="3">
    <location>
        <begin position="17"/>
        <end position="265"/>
    </location>
</feature>
<dbReference type="GO" id="GO:0016616">
    <property type="term" value="F:oxidoreductase activity, acting on the CH-OH group of donors, NAD or NADP as acceptor"/>
    <property type="evidence" value="ECO:0007669"/>
    <property type="project" value="TreeGrafter"/>
</dbReference>
<reference evidence="4 5" key="1">
    <citation type="journal article" date="2017" name="G3 (Bethesda)">
        <title>First Draft Genome Sequence of the Pathogenic Fungus Lomentospora prolificans (Formerly Scedosporium prolificans).</title>
        <authorList>
            <person name="Luo R."/>
            <person name="Zimin A."/>
            <person name="Workman R."/>
            <person name="Fan Y."/>
            <person name="Pertea G."/>
            <person name="Grossman N."/>
            <person name="Wear M.P."/>
            <person name="Jia B."/>
            <person name="Miller H."/>
            <person name="Casadevall A."/>
            <person name="Timp W."/>
            <person name="Zhang S.X."/>
            <person name="Salzberg S.L."/>
        </authorList>
    </citation>
    <scope>NUCLEOTIDE SEQUENCE [LARGE SCALE GENOMIC DNA]</scope>
    <source>
        <strain evidence="4 5">JHH-5317</strain>
    </source>
</reference>
<keyword evidence="1" id="KW-0560">Oxidoreductase</keyword>